<comment type="catalytic activity">
    <reaction evidence="7 8">
        <text>2 superoxide + 2 H(+) = H2O2 + O2</text>
        <dbReference type="Rhea" id="RHEA:20696"/>
        <dbReference type="ChEBI" id="CHEBI:15378"/>
        <dbReference type="ChEBI" id="CHEBI:15379"/>
        <dbReference type="ChEBI" id="CHEBI:16240"/>
        <dbReference type="ChEBI" id="CHEBI:18421"/>
        <dbReference type="EC" id="1.15.1.1"/>
    </reaction>
</comment>
<comment type="cofactor">
    <cofactor evidence="8">
        <name>Zn(2+)</name>
        <dbReference type="ChEBI" id="CHEBI:29105"/>
    </cofactor>
    <text evidence="8">Binds 1 zinc ion per subunit.</text>
</comment>
<dbReference type="Pfam" id="PF00080">
    <property type="entry name" value="Sod_Cu"/>
    <property type="match status" value="1"/>
</dbReference>
<evidence type="ECO:0000313" key="10">
    <source>
        <dbReference type="Proteomes" id="UP000504629"/>
    </source>
</evidence>
<accession>A0A6J2KJL2</accession>
<dbReference type="PROSITE" id="PS00332">
    <property type="entry name" value="SOD_CU_ZN_2"/>
    <property type="match status" value="1"/>
</dbReference>
<dbReference type="Proteomes" id="UP000504629">
    <property type="component" value="Unplaced"/>
</dbReference>
<dbReference type="InterPro" id="IPR001424">
    <property type="entry name" value="SOD_Cu_Zn_dom"/>
</dbReference>
<dbReference type="FunFam" id="2.60.40.200:FF:000001">
    <property type="entry name" value="Superoxide dismutase [Cu-Zn]"/>
    <property type="match status" value="1"/>
</dbReference>
<gene>
    <name evidence="11" type="primary">LOC114250624</name>
</gene>
<dbReference type="CTD" id="6647"/>
<organism evidence="10 11">
    <name type="scientific">Bombyx mandarina</name>
    <name type="common">Wild silk moth</name>
    <name type="synonym">Wild silkworm</name>
    <dbReference type="NCBI Taxonomy" id="7092"/>
    <lineage>
        <taxon>Eukaryota</taxon>
        <taxon>Metazoa</taxon>
        <taxon>Ecdysozoa</taxon>
        <taxon>Arthropoda</taxon>
        <taxon>Hexapoda</taxon>
        <taxon>Insecta</taxon>
        <taxon>Pterygota</taxon>
        <taxon>Neoptera</taxon>
        <taxon>Endopterygota</taxon>
        <taxon>Lepidoptera</taxon>
        <taxon>Glossata</taxon>
        <taxon>Ditrysia</taxon>
        <taxon>Bombycoidea</taxon>
        <taxon>Bombycidae</taxon>
        <taxon>Bombycinae</taxon>
        <taxon>Bombyx</taxon>
    </lineage>
</organism>
<dbReference type="InterPro" id="IPR036423">
    <property type="entry name" value="SOD-like_Cu/Zn_dom_sf"/>
</dbReference>
<evidence type="ECO:0000259" key="9">
    <source>
        <dbReference type="Pfam" id="PF00080"/>
    </source>
</evidence>
<keyword evidence="4" id="KW-0049">Antioxidant</keyword>
<dbReference type="GO" id="GO:0005507">
    <property type="term" value="F:copper ion binding"/>
    <property type="evidence" value="ECO:0007669"/>
    <property type="project" value="InterPro"/>
</dbReference>
<keyword evidence="3 8" id="KW-0862">Zinc</keyword>
<evidence type="ECO:0000313" key="11">
    <source>
        <dbReference type="RefSeq" id="XP_028040379.1"/>
    </source>
</evidence>
<dbReference type="PROSITE" id="PS00087">
    <property type="entry name" value="SOD_CU_ZN_1"/>
    <property type="match status" value="1"/>
</dbReference>
<dbReference type="InterPro" id="IPR024134">
    <property type="entry name" value="SOD_Cu/Zn_/chaperone"/>
</dbReference>
<dbReference type="Gene3D" id="2.60.40.200">
    <property type="entry name" value="Superoxide dismutase, copper/zinc binding domain"/>
    <property type="match status" value="1"/>
</dbReference>
<dbReference type="GO" id="GO:0004784">
    <property type="term" value="F:superoxide dismutase activity"/>
    <property type="evidence" value="ECO:0007669"/>
    <property type="project" value="UniProtKB-EC"/>
</dbReference>
<dbReference type="PRINTS" id="PR00068">
    <property type="entry name" value="CUZNDISMTASE"/>
</dbReference>
<protein>
    <recommendedName>
        <fullName evidence="8">Superoxide dismutase [Cu-Zn]</fullName>
        <ecNumber evidence="8">1.15.1.1</ecNumber>
    </recommendedName>
</protein>
<comment type="similarity">
    <text evidence="1 8">Belongs to the Cu-Zn superoxide dismutase family.</text>
</comment>
<evidence type="ECO:0000256" key="4">
    <source>
        <dbReference type="ARBA" id="ARBA00022862"/>
    </source>
</evidence>
<dbReference type="GeneID" id="114250624"/>
<dbReference type="EC" id="1.15.1.1" evidence="8"/>
<evidence type="ECO:0000256" key="3">
    <source>
        <dbReference type="ARBA" id="ARBA00022833"/>
    </source>
</evidence>
<dbReference type="OrthoDB" id="2015551at2759"/>
<evidence type="ECO:0000256" key="5">
    <source>
        <dbReference type="ARBA" id="ARBA00023002"/>
    </source>
</evidence>
<dbReference type="CDD" id="cd00305">
    <property type="entry name" value="Cu-Zn_Superoxide_Dismutase"/>
    <property type="match status" value="1"/>
</dbReference>
<proteinExistence type="inferred from homology"/>
<feature type="domain" description="Superoxide dismutase copper/zinc binding" evidence="9">
    <location>
        <begin position="13"/>
        <end position="149"/>
    </location>
</feature>
<keyword evidence="2 8" id="KW-0479">Metal-binding</keyword>
<dbReference type="KEGG" id="bman:114250624"/>
<dbReference type="RefSeq" id="XP_028040379.1">
    <property type="nucleotide sequence ID" value="XM_028184578.1"/>
</dbReference>
<dbReference type="InterPro" id="IPR018152">
    <property type="entry name" value="SOD_Cu/Zn_BS"/>
</dbReference>
<evidence type="ECO:0000256" key="1">
    <source>
        <dbReference type="ARBA" id="ARBA00010457"/>
    </source>
</evidence>
<reference evidence="11" key="1">
    <citation type="submission" date="2025-08" db="UniProtKB">
        <authorList>
            <consortium name="RefSeq"/>
        </authorList>
    </citation>
    <scope>IDENTIFICATION</scope>
    <source>
        <tissue evidence="11">Silk gland</tissue>
    </source>
</reference>
<comment type="function">
    <text evidence="8">Destroys radicals which are normally produced within the cells and which are toxic to biological systems.</text>
</comment>
<dbReference type="AlphaFoldDB" id="A0A6J2KJL2"/>
<comment type="cofactor">
    <cofactor evidence="8">
        <name>Cu cation</name>
        <dbReference type="ChEBI" id="CHEBI:23378"/>
    </cofactor>
    <text evidence="8">Binds 1 copper ion per subunit.</text>
</comment>
<evidence type="ECO:0000256" key="8">
    <source>
        <dbReference type="RuleBase" id="RU000393"/>
    </source>
</evidence>
<keyword evidence="5 8" id="KW-0560">Oxidoreductase</keyword>
<sequence>MPAKAVCVLRGDVSGTVFFDQQDEKSPVVVSGEVQGLTKGKHGFHVHEFGDNTNGCTSAGAHFNPEKQDHGGPSSAVRHVGDLGNIEAIEDAGVTKVSIQDSQISLHGPNSIIGRTLVVHADPDDLGLGGNELSKTTGNAGGRIACGVIGLAKI</sequence>
<evidence type="ECO:0000256" key="6">
    <source>
        <dbReference type="ARBA" id="ARBA00023008"/>
    </source>
</evidence>
<evidence type="ECO:0000256" key="7">
    <source>
        <dbReference type="ARBA" id="ARBA00049204"/>
    </source>
</evidence>
<name>A0A6J2KJL2_BOMMA</name>
<keyword evidence="10" id="KW-1185">Reference proteome</keyword>
<keyword evidence="6 8" id="KW-0186">Copper</keyword>
<dbReference type="SMR" id="A0A6J2KJL2"/>
<dbReference type="PANTHER" id="PTHR10003">
    <property type="entry name" value="SUPEROXIDE DISMUTASE CU-ZN -RELATED"/>
    <property type="match status" value="1"/>
</dbReference>
<dbReference type="SUPFAM" id="SSF49329">
    <property type="entry name" value="Cu,Zn superoxide dismutase-like"/>
    <property type="match status" value="1"/>
</dbReference>
<evidence type="ECO:0000256" key="2">
    <source>
        <dbReference type="ARBA" id="ARBA00022723"/>
    </source>
</evidence>